<sequence>MSTPTLSQAGDKSIVKNAQPSSQHKILMATMARLYIADSNSLSWKYSLVWGALILVKDLADNSYNLRIIDMTGKGPIWEQELYLGFEMNQELPYFYTFPNENHLFGLDFSSAEEAQTFYSKVCARASKLKKSSNKASLANHSETAQMINDPTDPRWDLLLSNLSEYGVSKSQLSDKKTREFIMKFVSEHGGVDKLTNYSTDNIKKSANSPPPSSLPIPPSGPPTQNLPKNPISSSFLQNGTNDSTISPSALSNTLPPSVQNPAANIPRPPLAQPGAPSNLLPPPPPPQPVQTAPPAYIPPPPPPAQPMATANLPPPPPPPPAQPAAPAYMPPPPPPPPASAQSMVPNNLPPPPPPPPAQPAAPAYIPPPPPPHPSSAQPMAPNNLPPPPPARPKAATNLPPPPPPPPPFSAQPIAFANSQTSSIIADNPNSINNAGNPRTNLPPSSDSRNTLLASIRGAGVGMLKKTQTVDKSSPTYLLNSNKKSAGGSDSTADNTGTSTSSQPGAGGLGLSNALAAALSKRNKAVAGSSEESEDDDDWN</sequence>
<protein>
    <recommendedName>
        <fullName evidence="3">WH1 domain-containing protein</fullName>
    </recommendedName>
</protein>
<evidence type="ECO:0000256" key="2">
    <source>
        <dbReference type="SAM" id="MobiDB-lite"/>
    </source>
</evidence>
<feature type="compositionally biased region" description="Polar residues" evidence="2">
    <location>
        <begin position="224"/>
        <end position="263"/>
    </location>
</feature>
<feature type="compositionally biased region" description="Pro residues" evidence="2">
    <location>
        <begin position="348"/>
        <end position="374"/>
    </location>
</feature>
<dbReference type="InterPro" id="IPR000697">
    <property type="entry name" value="WH1/EVH1_dom"/>
</dbReference>
<reference evidence="4 5" key="1">
    <citation type="journal article" date="2018" name="MBio">
        <title>Comparative Genomics Reveals the Core Gene Toolbox for the Fungus-Insect Symbiosis.</title>
        <authorList>
            <person name="Wang Y."/>
            <person name="Stata M."/>
            <person name="Wang W."/>
            <person name="Stajich J.E."/>
            <person name="White M.M."/>
            <person name="Moncalvo J.M."/>
        </authorList>
    </citation>
    <scope>NUCLEOTIDE SEQUENCE [LARGE SCALE GENOMIC DNA]</scope>
    <source>
        <strain evidence="4 5">SWE-8-4</strain>
    </source>
</reference>
<dbReference type="SUPFAM" id="SSF50729">
    <property type="entry name" value="PH domain-like"/>
    <property type="match status" value="1"/>
</dbReference>
<gene>
    <name evidence="4" type="ORF">BB561_006567</name>
</gene>
<dbReference type="InterPro" id="IPR033927">
    <property type="entry name" value="WASPfam_EVH1"/>
</dbReference>
<dbReference type="Gene3D" id="2.30.29.30">
    <property type="entry name" value="Pleckstrin-homology domain (PH domain)/Phosphotyrosine-binding domain (PTB)"/>
    <property type="match status" value="1"/>
</dbReference>
<feature type="compositionally biased region" description="Pro residues" evidence="2">
    <location>
        <begin position="296"/>
        <end position="306"/>
    </location>
</feature>
<dbReference type="Pfam" id="PF02205">
    <property type="entry name" value="WH2"/>
    <property type="match status" value="1"/>
</dbReference>
<feature type="region of interest" description="Disordered" evidence="2">
    <location>
        <begin position="464"/>
        <end position="540"/>
    </location>
</feature>
<evidence type="ECO:0000259" key="3">
    <source>
        <dbReference type="PROSITE" id="PS50229"/>
    </source>
</evidence>
<dbReference type="EMBL" id="MBFR01000609">
    <property type="protein sequence ID" value="PVU86759.1"/>
    <property type="molecule type" value="Genomic_DNA"/>
</dbReference>
<comment type="caution">
    <text evidence="4">The sequence shown here is derived from an EMBL/GenBank/DDBJ whole genome shotgun (WGS) entry which is preliminary data.</text>
</comment>
<proteinExistence type="predicted"/>
<dbReference type="PROSITE" id="PS50229">
    <property type="entry name" value="WH1"/>
    <property type="match status" value="1"/>
</dbReference>
<feature type="compositionally biased region" description="Polar residues" evidence="2">
    <location>
        <begin position="466"/>
        <end position="504"/>
    </location>
</feature>
<feature type="compositionally biased region" description="Pro residues" evidence="2">
    <location>
        <begin position="313"/>
        <end position="339"/>
    </location>
</feature>
<name>A0A2T9Y328_9FUNG</name>
<dbReference type="InterPro" id="IPR003124">
    <property type="entry name" value="WH2_dom"/>
</dbReference>
<dbReference type="Gene3D" id="3.90.810.10">
    <property type="entry name" value="CRIB domain"/>
    <property type="match status" value="1"/>
</dbReference>
<feature type="compositionally biased region" description="Pro residues" evidence="2">
    <location>
        <begin position="399"/>
        <end position="410"/>
    </location>
</feature>
<feature type="compositionally biased region" description="Polar residues" evidence="2">
    <location>
        <begin position="196"/>
        <end position="208"/>
    </location>
</feature>
<keyword evidence="1" id="KW-0597">Phosphoprotein</keyword>
<feature type="compositionally biased region" description="Polar residues" evidence="2">
    <location>
        <begin position="417"/>
        <end position="450"/>
    </location>
</feature>
<keyword evidence="5" id="KW-1185">Reference proteome</keyword>
<accession>A0A2T9Y328</accession>
<evidence type="ECO:0000313" key="5">
    <source>
        <dbReference type="Proteomes" id="UP000245383"/>
    </source>
</evidence>
<dbReference type="OrthoDB" id="8963340at2759"/>
<feature type="compositionally biased region" description="Pro residues" evidence="2">
    <location>
        <begin position="280"/>
        <end position="289"/>
    </location>
</feature>
<dbReference type="STRING" id="133385.A0A2T9Y328"/>
<feature type="compositionally biased region" description="Pro residues" evidence="2">
    <location>
        <begin position="209"/>
        <end position="222"/>
    </location>
</feature>
<feature type="region of interest" description="Disordered" evidence="2">
    <location>
        <begin position="193"/>
        <end position="450"/>
    </location>
</feature>
<dbReference type="GO" id="GO:0003779">
    <property type="term" value="F:actin binding"/>
    <property type="evidence" value="ECO:0007669"/>
    <property type="project" value="InterPro"/>
</dbReference>
<dbReference type="CDD" id="cd01205">
    <property type="entry name" value="EVH1_WASP-like"/>
    <property type="match status" value="1"/>
</dbReference>
<dbReference type="SMART" id="SM00461">
    <property type="entry name" value="WH1"/>
    <property type="match status" value="1"/>
</dbReference>
<feature type="domain" description="WH1" evidence="3">
    <location>
        <begin position="19"/>
        <end position="129"/>
    </location>
</feature>
<dbReference type="AlphaFoldDB" id="A0A2T9Y328"/>
<organism evidence="4 5">
    <name type="scientific">Smittium simulii</name>
    <dbReference type="NCBI Taxonomy" id="133385"/>
    <lineage>
        <taxon>Eukaryota</taxon>
        <taxon>Fungi</taxon>
        <taxon>Fungi incertae sedis</taxon>
        <taxon>Zoopagomycota</taxon>
        <taxon>Kickxellomycotina</taxon>
        <taxon>Harpellomycetes</taxon>
        <taxon>Harpellales</taxon>
        <taxon>Legeriomycetaceae</taxon>
        <taxon>Smittium</taxon>
    </lineage>
</organism>
<dbReference type="InterPro" id="IPR036936">
    <property type="entry name" value="CRIB_dom_sf"/>
</dbReference>
<evidence type="ECO:0000256" key="1">
    <source>
        <dbReference type="ARBA" id="ARBA00022553"/>
    </source>
</evidence>
<feature type="compositionally biased region" description="Low complexity" evidence="2">
    <location>
        <begin position="511"/>
        <end position="520"/>
    </location>
</feature>
<dbReference type="InterPro" id="IPR011993">
    <property type="entry name" value="PH-like_dom_sf"/>
</dbReference>
<dbReference type="Proteomes" id="UP000245383">
    <property type="component" value="Unassembled WGS sequence"/>
</dbReference>
<evidence type="ECO:0000313" key="4">
    <source>
        <dbReference type="EMBL" id="PVU86759.1"/>
    </source>
</evidence>
<feature type="compositionally biased region" description="Acidic residues" evidence="2">
    <location>
        <begin position="531"/>
        <end position="540"/>
    </location>
</feature>
<dbReference type="Pfam" id="PF00568">
    <property type="entry name" value="WH1"/>
    <property type="match status" value="1"/>
</dbReference>